<evidence type="ECO:0000256" key="7">
    <source>
        <dbReference type="ARBA" id="ARBA00023136"/>
    </source>
</evidence>
<evidence type="ECO:0000256" key="1">
    <source>
        <dbReference type="ARBA" id="ARBA00004651"/>
    </source>
</evidence>
<keyword evidence="3 9" id="KW-0812">Transmembrane</keyword>
<feature type="domain" description="CBS" evidence="11">
    <location>
        <begin position="290"/>
        <end position="347"/>
    </location>
</feature>
<dbReference type="InterPro" id="IPR036318">
    <property type="entry name" value="FAD-bd_PCMH-like_sf"/>
</dbReference>
<keyword evidence="7 9" id="KW-0472">Membrane</keyword>
<evidence type="ECO:0000259" key="11">
    <source>
        <dbReference type="PROSITE" id="PS51371"/>
    </source>
</evidence>
<comment type="caution">
    <text evidence="13">The sequence shown here is derived from an EMBL/GenBank/DDBJ whole genome shotgun (WGS) entry which is preliminary data.</text>
</comment>
<keyword evidence="6 8" id="KW-0129">CBS domain</keyword>
<dbReference type="SUPFAM" id="SSF54631">
    <property type="entry name" value="CBS-domain pair"/>
    <property type="match status" value="1"/>
</dbReference>
<protein>
    <submittedName>
        <fullName evidence="13">Hemolysin family protein</fullName>
    </submittedName>
</protein>
<gene>
    <name evidence="13" type="ORF">ACFFJK_05235</name>
</gene>
<dbReference type="EMBL" id="JBHLWP010000006">
    <property type="protein sequence ID" value="MFC0251286.1"/>
    <property type="molecule type" value="Genomic_DNA"/>
</dbReference>
<dbReference type="Pfam" id="PF00571">
    <property type="entry name" value="CBS"/>
    <property type="match status" value="2"/>
</dbReference>
<evidence type="ECO:0000256" key="2">
    <source>
        <dbReference type="ARBA" id="ARBA00022475"/>
    </source>
</evidence>
<dbReference type="Gene3D" id="3.10.580.10">
    <property type="entry name" value="CBS-domain"/>
    <property type="match status" value="1"/>
</dbReference>
<keyword evidence="14" id="KW-1185">Reference proteome</keyword>
<dbReference type="PANTHER" id="PTHR43099">
    <property type="entry name" value="UPF0053 PROTEIN YRKA"/>
    <property type="match status" value="1"/>
</dbReference>
<dbReference type="Gene3D" id="3.30.465.10">
    <property type="match status" value="1"/>
</dbReference>
<name>A0ABV6FCZ5_9BURK</name>
<accession>A0ABV6FCZ5</accession>
<evidence type="ECO:0000313" key="14">
    <source>
        <dbReference type="Proteomes" id="UP001589773"/>
    </source>
</evidence>
<evidence type="ECO:0000256" key="4">
    <source>
        <dbReference type="ARBA" id="ARBA00022737"/>
    </source>
</evidence>
<dbReference type="Pfam" id="PF01595">
    <property type="entry name" value="CNNM"/>
    <property type="match status" value="1"/>
</dbReference>
<dbReference type="SMART" id="SM01091">
    <property type="entry name" value="CorC_HlyC"/>
    <property type="match status" value="1"/>
</dbReference>
<dbReference type="CDD" id="cd04590">
    <property type="entry name" value="CBS_pair_CorC_HlyC_assoc"/>
    <property type="match status" value="1"/>
</dbReference>
<feature type="transmembrane region" description="Helical" evidence="10">
    <location>
        <begin position="136"/>
        <end position="158"/>
    </location>
</feature>
<dbReference type="SUPFAM" id="SSF56176">
    <property type="entry name" value="FAD-binding/transporter-associated domain-like"/>
    <property type="match status" value="1"/>
</dbReference>
<dbReference type="InterPro" id="IPR051676">
    <property type="entry name" value="UPF0053_domain"/>
</dbReference>
<evidence type="ECO:0000256" key="6">
    <source>
        <dbReference type="ARBA" id="ARBA00023122"/>
    </source>
</evidence>
<dbReference type="PANTHER" id="PTHR43099:SF5">
    <property type="entry name" value="HLYC_CORC FAMILY TRANSPORTER"/>
    <property type="match status" value="1"/>
</dbReference>
<organism evidence="13 14">
    <name type="scientific">Massilia consociata</name>
    <dbReference type="NCBI Taxonomy" id="760117"/>
    <lineage>
        <taxon>Bacteria</taxon>
        <taxon>Pseudomonadati</taxon>
        <taxon>Pseudomonadota</taxon>
        <taxon>Betaproteobacteria</taxon>
        <taxon>Burkholderiales</taxon>
        <taxon>Oxalobacteraceae</taxon>
        <taxon>Telluria group</taxon>
        <taxon>Massilia</taxon>
    </lineage>
</organism>
<evidence type="ECO:0000256" key="9">
    <source>
        <dbReference type="PROSITE-ProRule" id="PRU01193"/>
    </source>
</evidence>
<dbReference type="Proteomes" id="UP001589773">
    <property type="component" value="Unassembled WGS sequence"/>
</dbReference>
<dbReference type="PROSITE" id="PS51371">
    <property type="entry name" value="CBS"/>
    <property type="match status" value="2"/>
</dbReference>
<proteinExistence type="predicted"/>
<dbReference type="PROSITE" id="PS51846">
    <property type="entry name" value="CNNM"/>
    <property type="match status" value="1"/>
</dbReference>
<feature type="transmembrane region" description="Helical" evidence="10">
    <location>
        <begin position="100"/>
        <end position="124"/>
    </location>
</feature>
<dbReference type="InterPro" id="IPR046342">
    <property type="entry name" value="CBS_dom_sf"/>
</dbReference>
<keyword evidence="5 9" id="KW-1133">Transmembrane helix</keyword>
<evidence type="ECO:0000256" key="5">
    <source>
        <dbReference type="ARBA" id="ARBA00022989"/>
    </source>
</evidence>
<evidence type="ECO:0000256" key="3">
    <source>
        <dbReference type="ARBA" id="ARBA00022692"/>
    </source>
</evidence>
<evidence type="ECO:0000259" key="12">
    <source>
        <dbReference type="PROSITE" id="PS51846"/>
    </source>
</evidence>
<evidence type="ECO:0000256" key="8">
    <source>
        <dbReference type="PROSITE-ProRule" id="PRU00703"/>
    </source>
</evidence>
<keyword evidence="2" id="KW-1003">Cell membrane</keyword>
<feature type="domain" description="CBS" evidence="11">
    <location>
        <begin position="225"/>
        <end position="284"/>
    </location>
</feature>
<sequence length="449" mass="49727">MENFLFVVLALFLVALNGFYVAAEFSIVTLRKTRVHAIARTSGLRGRILGKVHGQLDAYLSACQLGITLASLGLGWVGEPAFASLLEPVFAMLGVTSPELIRGVSFVVAFSVISFLHIVVGELAPKSLAIRLPEAVALWCAIPLYAFYWAMYPAIAVLNASANMVLRIAGLAGRGGHDTHYSTEELKMILRTNTSTTPGEKFTNDERNILAQSLDFSQLAVSDLMRPINEVSALYASRTLEENMETVRRNRFSRYPYFDEEGEEVLGVIHLKDLFFAQQAGRAITDLTQHLRPVETISARTPAQDIFRRFRSGAPHFALIGEKGKRPVGFITLDNLLGAMVGEIRDEFRLNENDWLKQADGTYIGKASLPIFSLERLLGIDIDNEEMGLDDVESVGGLLMAKLGDIPKQGQRIGFPHFDVVVKKMNGPRILLVKVLPHLERNEADEDRD</sequence>
<feature type="domain" description="CNNM transmembrane" evidence="12">
    <location>
        <begin position="1"/>
        <end position="206"/>
    </location>
</feature>
<dbReference type="RefSeq" id="WP_379678090.1">
    <property type="nucleotide sequence ID" value="NZ_JBHLWP010000006.1"/>
</dbReference>
<reference evidence="13 14" key="1">
    <citation type="submission" date="2024-09" db="EMBL/GenBank/DDBJ databases">
        <authorList>
            <person name="Sun Q."/>
            <person name="Mori K."/>
        </authorList>
    </citation>
    <scope>NUCLEOTIDE SEQUENCE [LARGE SCALE GENOMIC DNA]</scope>
    <source>
        <strain evidence="13 14">CCM 7792</strain>
    </source>
</reference>
<dbReference type="InterPro" id="IPR005170">
    <property type="entry name" value="Transptr-assoc_dom"/>
</dbReference>
<dbReference type="InterPro" id="IPR044751">
    <property type="entry name" value="Ion_transp-like_CBS"/>
</dbReference>
<comment type="subcellular location">
    <subcellularLocation>
        <location evidence="1">Cell membrane</location>
        <topology evidence="1">Multi-pass membrane protein</topology>
    </subcellularLocation>
</comment>
<dbReference type="InterPro" id="IPR016169">
    <property type="entry name" value="FAD-bd_PCMH_sub2"/>
</dbReference>
<evidence type="ECO:0000256" key="10">
    <source>
        <dbReference type="SAM" id="Phobius"/>
    </source>
</evidence>
<dbReference type="InterPro" id="IPR002550">
    <property type="entry name" value="CNNM"/>
</dbReference>
<evidence type="ECO:0000313" key="13">
    <source>
        <dbReference type="EMBL" id="MFC0251286.1"/>
    </source>
</evidence>
<keyword evidence="4" id="KW-0677">Repeat</keyword>
<dbReference type="InterPro" id="IPR000644">
    <property type="entry name" value="CBS_dom"/>
</dbReference>
<dbReference type="Pfam" id="PF03471">
    <property type="entry name" value="CorC_HlyC"/>
    <property type="match status" value="1"/>
</dbReference>